<keyword evidence="5" id="KW-1185">Reference proteome</keyword>
<evidence type="ECO:0000313" key="5">
    <source>
        <dbReference type="Proteomes" id="UP000317909"/>
    </source>
</evidence>
<evidence type="ECO:0000313" key="4">
    <source>
        <dbReference type="EMBL" id="QDT72726.1"/>
    </source>
</evidence>
<evidence type="ECO:0000256" key="3">
    <source>
        <dbReference type="SAM" id="SignalP"/>
    </source>
</evidence>
<keyword evidence="1" id="KW-0175">Coiled coil</keyword>
<evidence type="ECO:0000256" key="2">
    <source>
        <dbReference type="SAM" id="MobiDB-lite"/>
    </source>
</evidence>
<organism evidence="4 5">
    <name type="scientific">Lacipirellula limnantheis</name>
    <dbReference type="NCBI Taxonomy" id="2528024"/>
    <lineage>
        <taxon>Bacteria</taxon>
        <taxon>Pseudomonadati</taxon>
        <taxon>Planctomycetota</taxon>
        <taxon>Planctomycetia</taxon>
        <taxon>Pirellulales</taxon>
        <taxon>Lacipirellulaceae</taxon>
        <taxon>Lacipirellula</taxon>
    </lineage>
</organism>
<reference evidence="4 5" key="1">
    <citation type="submission" date="2019-02" db="EMBL/GenBank/DDBJ databases">
        <title>Deep-cultivation of Planctomycetes and their phenomic and genomic characterization uncovers novel biology.</title>
        <authorList>
            <person name="Wiegand S."/>
            <person name="Jogler M."/>
            <person name="Boedeker C."/>
            <person name="Pinto D."/>
            <person name="Vollmers J."/>
            <person name="Rivas-Marin E."/>
            <person name="Kohn T."/>
            <person name="Peeters S.H."/>
            <person name="Heuer A."/>
            <person name="Rast P."/>
            <person name="Oberbeckmann S."/>
            <person name="Bunk B."/>
            <person name="Jeske O."/>
            <person name="Meyerdierks A."/>
            <person name="Storesund J.E."/>
            <person name="Kallscheuer N."/>
            <person name="Luecker S."/>
            <person name="Lage O.M."/>
            <person name="Pohl T."/>
            <person name="Merkel B.J."/>
            <person name="Hornburger P."/>
            <person name="Mueller R.-W."/>
            <person name="Bruemmer F."/>
            <person name="Labrenz M."/>
            <person name="Spormann A.M."/>
            <person name="Op den Camp H."/>
            <person name="Overmann J."/>
            <person name="Amann R."/>
            <person name="Jetten M.S.M."/>
            <person name="Mascher T."/>
            <person name="Medema M.H."/>
            <person name="Devos D.P."/>
            <person name="Kaster A.-K."/>
            <person name="Ovreas L."/>
            <person name="Rohde M."/>
            <person name="Galperin M.Y."/>
            <person name="Jogler C."/>
        </authorList>
    </citation>
    <scope>NUCLEOTIDE SEQUENCE [LARGE SCALE GENOMIC DNA]</scope>
    <source>
        <strain evidence="4 5">I41</strain>
    </source>
</reference>
<feature type="signal peptide" evidence="3">
    <location>
        <begin position="1"/>
        <end position="20"/>
    </location>
</feature>
<name>A0A517TWH9_9BACT</name>
<protein>
    <submittedName>
        <fullName evidence="4">Uncharacterized protein</fullName>
    </submittedName>
</protein>
<feature type="coiled-coil region" evidence="1">
    <location>
        <begin position="108"/>
        <end position="175"/>
    </location>
</feature>
<dbReference type="Proteomes" id="UP000317909">
    <property type="component" value="Chromosome"/>
</dbReference>
<feature type="region of interest" description="Disordered" evidence="2">
    <location>
        <begin position="25"/>
        <end position="45"/>
    </location>
</feature>
<feature type="chain" id="PRO_5021714423" evidence="3">
    <location>
        <begin position="21"/>
        <end position="245"/>
    </location>
</feature>
<dbReference type="AlphaFoldDB" id="A0A517TWH9"/>
<feature type="compositionally biased region" description="Low complexity" evidence="2">
    <location>
        <begin position="25"/>
        <end position="36"/>
    </location>
</feature>
<dbReference type="EMBL" id="CP036339">
    <property type="protein sequence ID" value="QDT72726.1"/>
    <property type="molecule type" value="Genomic_DNA"/>
</dbReference>
<dbReference type="KEGG" id="llh:I41_19080"/>
<sequence length="245" mass="27111" precursor="true">MKLIRLVAAASLMAAGAALAEVRAQQPAAPAVTPPTTDERYTEGAPTPEQLEAQRLAIWDSKEMVEAREWLVDHMARSARITPSQSKRYMDELERLNAEQLKLWLMTFEEQQAERARQRDSFERARRQSVDNAMRENQATQQAAENINRTRTEAAKIAQESLQSMQQQAQERSRQLVSDRDAAATAALQSSPYIWLNTLPWGPYAGYPVGGGAAIDPAAFQGVLGVRERQGTVAPGTPQSGVPIR</sequence>
<keyword evidence="3" id="KW-0732">Signal</keyword>
<evidence type="ECO:0000256" key="1">
    <source>
        <dbReference type="SAM" id="Coils"/>
    </source>
</evidence>
<proteinExistence type="predicted"/>
<dbReference type="OrthoDB" id="9858201at2"/>
<accession>A0A517TWH9</accession>
<dbReference type="RefSeq" id="WP_145432264.1">
    <property type="nucleotide sequence ID" value="NZ_CP036339.1"/>
</dbReference>
<gene>
    <name evidence="4" type="ORF">I41_19080</name>
</gene>